<name>A0AAE4VK85_9RICK</name>
<dbReference type="AlphaFoldDB" id="A0AAE4VK85"/>
<keyword evidence="2" id="KW-1185">Reference proteome</keyword>
<evidence type="ECO:0000313" key="1">
    <source>
        <dbReference type="EMBL" id="MDZ5761515.1"/>
    </source>
</evidence>
<dbReference type="EMBL" id="JARGYU010000003">
    <property type="protein sequence ID" value="MDZ5761515.1"/>
    <property type="molecule type" value="Genomic_DNA"/>
</dbReference>
<organism evidence="1 2">
    <name type="scientific">Lyticum sinuosum</name>
    <dbReference type="NCBI Taxonomy" id="1332059"/>
    <lineage>
        <taxon>Bacteria</taxon>
        <taxon>Pseudomonadati</taxon>
        <taxon>Pseudomonadota</taxon>
        <taxon>Alphaproteobacteria</taxon>
        <taxon>Rickettsiales</taxon>
        <taxon>Lyticum</taxon>
    </lineage>
</organism>
<sequence>MLLINKTSDIIFKYPIKSDEIKNFLLYLINSKNSLKSLYIDELNDISKIMLLIKKTSDIIFKYPIKSDEIKNFLYI</sequence>
<proteinExistence type="predicted"/>
<protein>
    <submittedName>
        <fullName evidence="1">Uncharacterized protein</fullName>
    </submittedName>
</protein>
<evidence type="ECO:0000313" key="2">
    <source>
        <dbReference type="Proteomes" id="UP001289135"/>
    </source>
</evidence>
<gene>
    <name evidence="1" type="ORF">Lyticum_00697</name>
</gene>
<accession>A0AAE4VK85</accession>
<reference evidence="1" key="1">
    <citation type="submission" date="2023-02" db="EMBL/GenBank/DDBJ databases">
        <title>Host association and intracellularity evolved multiple times independently in the Rickettsiales.</title>
        <authorList>
            <person name="Castelli M."/>
            <person name="Nardi T."/>
            <person name="Gammuto L."/>
            <person name="Bellinzona G."/>
            <person name="Sabaneyeva E."/>
            <person name="Potekhin A."/>
            <person name="Serra V."/>
            <person name="Petroni G."/>
            <person name="Sassera D."/>
        </authorList>
    </citation>
    <scope>NUCLEOTIDE SEQUENCE</scope>
    <source>
        <strain evidence="1">USBL-36I1</strain>
    </source>
</reference>
<comment type="caution">
    <text evidence="1">The sequence shown here is derived from an EMBL/GenBank/DDBJ whole genome shotgun (WGS) entry which is preliminary data.</text>
</comment>
<dbReference type="Proteomes" id="UP001289135">
    <property type="component" value="Unassembled WGS sequence"/>
</dbReference>